<dbReference type="EMBL" id="CP071090">
    <property type="protein sequence ID" value="QSQ22748.1"/>
    <property type="molecule type" value="Genomic_DNA"/>
</dbReference>
<gene>
    <name evidence="1" type="ORF">JY651_47930</name>
</gene>
<proteinExistence type="predicted"/>
<name>A0ABX7P1V5_9BACT</name>
<sequence length="45" mass="4843">MTLDPDGVLQTTALAIEDGRIVAIYAMRNPDKLKGIRRAVVGESS</sequence>
<reference evidence="1 2" key="1">
    <citation type="submission" date="2021-02" db="EMBL/GenBank/DDBJ databases">
        <title>De Novo genome assembly of isolated myxobacteria.</title>
        <authorList>
            <person name="Stevens D.C."/>
        </authorList>
    </citation>
    <scope>NUCLEOTIDE SEQUENCE [LARGE SCALE GENOMIC DNA]</scope>
    <source>
        <strain evidence="2">SCPEA02</strain>
    </source>
</reference>
<keyword evidence="2" id="KW-1185">Reference proteome</keyword>
<accession>A0ABX7P1V5</accession>
<dbReference type="Proteomes" id="UP000662747">
    <property type="component" value="Chromosome"/>
</dbReference>
<evidence type="ECO:0000313" key="1">
    <source>
        <dbReference type="EMBL" id="QSQ22748.1"/>
    </source>
</evidence>
<dbReference type="RefSeq" id="WP_206724324.1">
    <property type="nucleotide sequence ID" value="NZ_CP071090.1"/>
</dbReference>
<evidence type="ECO:0000313" key="2">
    <source>
        <dbReference type="Proteomes" id="UP000662747"/>
    </source>
</evidence>
<protein>
    <submittedName>
        <fullName evidence="1">Uncharacterized protein</fullName>
    </submittedName>
</protein>
<organism evidence="1 2">
    <name type="scientific">Pyxidicoccus parkwayensis</name>
    <dbReference type="NCBI Taxonomy" id="2813578"/>
    <lineage>
        <taxon>Bacteria</taxon>
        <taxon>Pseudomonadati</taxon>
        <taxon>Myxococcota</taxon>
        <taxon>Myxococcia</taxon>
        <taxon>Myxococcales</taxon>
        <taxon>Cystobacterineae</taxon>
        <taxon>Myxococcaceae</taxon>
        <taxon>Pyxidicoccus</taxon>
    </lineage>
</organism>